<dbReference type="AlphaFoldDB" id="A0A937AFK6"/>
<dbReference type="Pfam" id="PF20247">
    <property type="entry name" value="DUF6602"/>
    <property type="match status" value="1"/>
</dbReference>
<reference evidence="2" key="1">
    <citation type="submission" date="2021-01" db="EMBL/GenBank/DDBJ databases">
        <title>Marivirga sp. nov., isolated from intertidal surface sediments.</title>
        <authorList>
            <person name="Zhang M."/>
        </authorList>
    </citation>
    <scope>NUCLEOTIDE SEQUENCE</scope>
    <source>
        <strain evidence="2">SM1354</strain>
    </source>
</reference>
<dbReference type="Proteomes" id="UP000642920">
    <property type="component" value="Unassembled WGS sequence"/>
</dbReference>
<comment type="caution">
    <text evidence="2">The sequence shown here is derived from an EMBL/GenBank/DDBJ whole genome shotgun (WGS) entry which is preliminary data.</text>
</comment>
<organism evidence="2 3">
    <name type="scientific">Marivirga atlantica</name>
    <dbReference type="NCBI Taxonomy" id="1548457"/>
    <lineage>
        <taxon>Bacteria</taxon>
        <taxon>Pseudomonadati</taxon>
        <taxon>Bacteroidota</taxon>
        <taxon>Cytophagia</taxon>
        <taxon>Cytophagales</taxon>
        <taxon>Marivirgaceae</taxon>
        <taxon>Marivirga</taxon>
    </lineage>
</organism>
<feature type="domain" description="DUF6602" evidence="1">
    <location>
        <begin position="21"/>
        <end position="123"/>
    </location>
</feature>
<evidence type="ECO:0000313" key="2">
    <source>
        <dbReference type="EMBL" id="MBL0765826.1"/>
    </source>
</evidence>
<protein>
    <recommendedName>
        <fullName evidence="1">DUF6602 domain-containing protein</fullName>
    </recommendedName>
</protein>
<sequence>MESFEQYHHYSQNLLLAQHEVSEIIKHSLTRGEVREDFIIQYLTKTIQNCQDHLKRGFVNLGEEEQSGQADILLVKKFAETIDLGNRGNVIVNPEDCLMVIEVKSTMTGTYLNDFNAEAKRIKASNPEVVCGMFGYKADLEKKTIMNRCGYDYDSSTKTYFDSKRDPLPTFYPFIDFILLLDKVDDDETEEDLEFQGRNQLFMRKSVEEDARYYKGADDPVVRNLVRLVRSLLLS</sequence>
<dbReference type="InterPro" id="IPR046537">
    <property type="entry name" value="DUF6602"/>
</dbReference>
<gene>
    <name evidence="2" type="ORF">JKP34_11230</name>
</gene>
<evidence type="ECO:0000259" key="1">
    <source>
        <dbReference type="Pfam" id="PF20247"/>
    </source>
</evidence>
<accession>A0A937AFK6</accession>
<dbReference type="RefSeq" id="WP_201921172.1">
    <property type="nucleotide sequence ID" value="NZ_JAERQG010000002.1"/>
</dbReference>
<name>A0A937AFK6_9BACT</name>
<keyword evidence="3" id="KW-1185">Reference proteome</keyword>
<evidence type="ECO:0000313" key="3">
    <source>
        <dbReference type="Proteomes" id="UP000642920"/>
    </source>
</evidence>
<dbReference type="EMBL" id="JAERQG010000002">
    <property type="protein sequence ID" value="MBL0765826.1"/>
    <property type="molecule type" value="Genomic_DNA"/>
</dbReference>
<proteinExistence type="predicted"/>